<dbReference type="AlphaFoldDB" id="A0A0B6Z670"/>
<dbReference type="EMBL" id="HACG01017274">
    <property type="protein sequence ID" value="CEK64139.1"/>
    <property type="molecule type" value="Transcribed_RNA"/>
</dbReference>
<evidence type="ECO:0008006" key="2">
    <source>
        <dbReference type="Google" id="ProtNLM"/>
    </source>
</evidence>
<feature type="non-terminal residue" evidence="1">
    <location>
        <position position="113"/>
    </location>
</feature>
<dbReference type="Gene3D" id="1.20.5.340">
    <property type="match status" value="1"/>
</dbReference>
<accession>A0A0B6Z670</accession>
<protein>
    <recommendedName>
        <fullName evidence="2">Wiskott-Aldrich syndrome protein family member</fullName>
    </recommendedName>
</protein>
<name>A0A0B6Z670_9EUPU</name>
<organism evidence="1">
    <name type="scientific">Arion vulgaris</name>
    <dbReference type="NCBI Taxonomy" id="1028688"/>
    <lineage>
        <taxon>Eukaryota</taxon>
        <taxon>Metazoa</taxon>
        <taxon>Spiralia</taxon>
        <taxon>Lophotrochozoa</taxon>
        <taxon>Mollusca</taxon>
        <taxon>Gastropoda</taxon>
        <taxon>Heterobranchia</taxon>
        <taxon>Euthyneura</taxon>
        <taxon>Panpulmonata</taxon>
        <taxon>Eupulmonata</taxon>
        <taxon>Stylommatophora</taxon>
        <taxon>Helicina</taxon>
        <taxon>Arionoidea</taxon>
        <taxon>Arionidae</taxon>
        <taxon>Arion</taxon>
    </lineage>
</organism>
<reference evidence="1" key="1">
    <citation type="submission" date="2014-12" db="EMBL/GenBank/DDBJ databases">
        <title>Insight into the proteome of Arion vulgaris.</title>
        <authorList>
            <person name="Aradska J."/>
            <person name="Bulat T."/>
            <person name="Smidak R."/>
            <person name="Sarate P."/>
            <person name="Gangsoo J."/>
            <person name="Sialana F."/>
            <person name="Bilban M."/>
            <person name="Lubec G."/>
        </authorList>
    </citation>
    <scope>NUCLEOTIDE SEQUENCE</scope>
    <source>
        <tissue evidence="1">Skin</tissue>
    </source>
</reference>
<gene>
    <name evidence="1" type="primary">ORF50724</name>
</gene>
<evidence type="ECO:0000313" key="1">
    <source>
        <dbReference type="EMBL" id="CEK64139.1"/>
    </source>
</evidence>
<sequence length="113" mass="12835">IMPLAYRTILPVWLGRRPLTEEEDTEELAPIAVCHNAFLGAIVQLASLVRHADDIFCDLAEECQRVFEKTDSISNKLKNIERIITKLDSTEVTIPVGTLKQFTRQTDHHVAKH</sequence>
<proteinExistence type="predicted"/>
<feature type="non-terminal residue" evidence="1">
    <location>
        <position position="1"/>
    </location>
</feature>